<keyword evidence="12" id="KW-1185">Reference proteome</keyword>
<dbReference type="SUPFAM" id="SSF64438">
    <property type="entry name" value="CNF1/YfiH-like putative cysteine hydrolases"/>
    <property type="match status" value="1"/>
</dbReference>
<name>A0A975BTS5_9BACT</name>
<dbReference type="AlphaFoldDB" id="A0A975BTS5"/>
<dbReference type="PANTHER" id="PTHR30616:SF2">
    <property type="entry name" value="PURINE NUCLEOSIDE PHOSPHORYLASE LACC1"/>
    <property type="match status" value="1"/>
</dbReference>
<protein>
    <recommendedName>
        <fullName evidence="10">Purine nucleoside phosphorylase</fullName>
    </recommendedName>
</protein>
<dbReference type="InterPro" id="IPR003730">
    <property type="entry name" value="Cu_polyphenol_OxRdtase"/>
</dbReference>
<evidence type="ECO:0000256" key="6">
    <source>
        <dbReference type="ARBA" id="ARBA00022833"/>
    </source>
</evidence>
<sequence>MILKQKNEVPFFQFPNLAKYVDIRHGVFTRNGGCSKIPYHHLNISPGVGDEESCVKHNRRLISQCMEEKELVFANQVHGTEILIFSKDDPAGPPVLTGDAMVTDIPGRMLVIQVADCQAVLLYDPVQQVVANIHSGWRGSIKNITARTINVMEKRFGCEPRHIIGGIGPSLGPCCAEFVNYRKEIPEEFWKYKDKSDCFDFWAATRDQLCEAGVSDENIYSGGLCTRCNTNLFFSYRGERVTGRFGALIGLR</sequence>
<dbReference type="Gene3D" id="3.60.140.10">
    <property type="entry name" value="CNF1/YfiH-like putative cysteine hydrolases"/>
    <property type="match status" value="1"/>
</dbReference>
<dbReference type="Pfam" id="PF02578">
    <property type="entry name" value="Cu-oxidase_4"/>
    <property type="match status" value="1"/>
</dbReference>
<dbReference type="Proteomes" id="UP000663722">
    <property type="component" value="Chromosome"/>
</dbReference>
<dbReference type="NCBIfam" id="TIGR00726">
    <property type="entry name" value="peptidoglycan editing factor PgeF"/>
    <property type="match status" value="1"/>
</dbReference>
<dbReference type="GO" id="GO:0017061">
    <property type="term" value="F:S-methyl-5-thioadenosine phosphorylase activity"/>
    <property type="evidence" value="ECO:0007669"/>
    <property type="project" value="UniProtKB-EC"/>
</dbReference>
<dbReference type="GO" id="GO:0016787">
    <property type="term" value="F:hydrolase activity"/>
    <property type="evidence" value="ECO:0007669"/>
    <property type="project" value="UniProtKB-KW"/>
</dbReference>
<dbReference type="RefSeq" id="WP_207679264.1">
    <property type="nucleotide sequence ID" value="NZ_CP061800.1"/>
</dbReference>
<evidence type="ECO:0000256" key="1">
    <source>
        <dbReference type="ARBA" id="ARBA00000553"/>
    </source>
</evidence>
<comment type="catalytic activity">
    <reaction evidence="8">
        <text>adenosine + phosphate = alpha-D-ribose 1-phosphate + adenine</text>
        <dbReference type="Rhea" id="RHEA:27642"/>
        <dbReference type="ChEBI" id="CHEBI:16335"/>
        <dbReference type="ChEBI" id="CHEBI:16708"/>
        <dbReference type="ChEBI" id="CHEBI:43474"/>
        <dbReference type="ChEBI" id="CHEBI:57720"/>
        <dbReference type="EC" id="2.4.2.1"/>
    </reaction>
    <physiologicalReaction direction="left-to-right" evidence="8">
        <dbReference type="Rhea" id="RHEA:27643"/>
    </physiologicalReaction>
</comment>
<evidence type="ECO:0000256" key="4">
    <source>
        <dbReference type="ARBA" id="ARBA00022723"/>
    </source>
</evidence>
<comment type="catalytic activity">
    <reaction evidence="9">
        <text>S-methyl-5'-thioadenosine + phosphate = 5-(methylsulfanyl)-alpha-D-ribose 1-phosphate + adenine</text>
        <dbReference type="Rhea" id="RHEA:11852"/>
        <dbReference type="ChEBI" id="CHEBI:16708"/>
        <dbReference type="ChEBI" id="CHEBI:17509"/>
        <dbReference type="ChEBI" id="CHEBI:43474"/>
        <dbReference type="ChEBI" id="CHEBI:58533"/>
        <dbReference type="EC" id="2.4.2.28"/>
    </reaction>
    <physiologicalReaction direction="left-to-right" evidence="9">
        <dbReference type="Rhea" id="RHEA:11853"/>
    </physiologicalReaction>
</comment>
<evidence type="ECO:0000256" key="5">
    <source>
        <dbReference type="ARBA" id="ARBA00022801"/>
    </source>
</evidence>
<evidence type="ECO:0000256" key="7">
    <source>
        <dbReference type="ARBA" id="ARBA00047989"/>
    </source>
</evidence>
<accession>A0A975BTS5</accession>
<evidence type="ECO:0000256" key="10">
    <source>
        <dbReference type="RuleBase" id="RU361274"/>
    </source>
</evidence>
<keyword evidence="5" id="KW-0378">Hydrolase</keyword>
<comment type="catalytic activity">
    <reaction evidence="1">
        <text>inosine + phosphate = alpha-D-ribose 1-phosphate + hypoxanthine</text>
        <dbReference type="Rhea" id="RHEA:27646"/>
        <dbReference type="ChEBI" id="CHEBI:17368"/>
        <dbReference type="ChEBI" id="CHEBI:17596"/>
        <dbReference type="ChEBI" id="CHEBI:43474"/>
        <dbReference type="ChEBI" id="CHEBI:57720"/>
        <dbReference type="EC" id="2.4.2.1"/>
    </reaction>
    <physiologicalReaction direction="left-to-right" evidence="1">
        <dbReference type="Rhea" id="RHEA:27647"/>
    </physiologicalReaction>
</comment>
<gene>
    <name evidence="11" type="ORF">dnm_075850</name>
</gene>
<proteinExistence type="inferred from homology"/>
<dbReference type="GO" id="GO:0005507">
    <property type="term" value="F:copper ion binding"/>
    <property type="evidence" value="ECO:0007669"/>
    <property type="project" value="TreeGrafter"/>
</dbReference>
<evidence type="ECO:0000256" key="9">
    <source>
        <dbReference type="ARBA" id="ARBA00049893"/>
    </source>
</evidence>
<evidence type="ECO:0000256" key="3">
    <source>
        <dbReference type="ARBA" id="ARBA00022679"/>
    </source>
</evidence>
<keyword evidence="3" id="KW-0808">Transferase</keyword>
<reference evidence="11" key="1">
    <citation type="journal article" date="2021" name="Microb. Physiol.">
        <title>Proteogenomic Insights into the Physiology of Marine, Sulfate-Reducing, Filamentous Desulfonema limicola and Desulfonema magnum.</title>
        <authorList>
            <person name="Schnaars V."/>
            <person name="Wohlbrand L."/>
            <person name="Scheve S."/>
            <person name="Hinrichs C."/>
            <person name="Reinhardt R."/>
            <person name="Rabus R."/>
        </authorList>
    </citation>
    <scope>NUCLEOTIDE SEQUENCE</scope>
    <source>
        <strain evidence="11">4be13</strain>
    </source>
</reference>
<dbReference type="InterPro" id="IPR011324">
    <property type="entry name" value="Cytotoxic_necrot_fac-like_cat"/>
</dbReference>
<evidence type="ECO:0000256" key="8">
    <source>
        <dbReference type="ARBA" id="ARBA00048968"/>
    </source>
</evidence>
<keyword evidence="4" id="KW-0479">Metal-binding</keyword>
<dbReference type="KEGG" id="dmm:dnm_075850"/>
<evidence type="ECO:0000313" key="12">
    <source>
        <dbReference type="Proteomes" id="UP000663722"/>
    </source>
</evidence>
<comment type="catalytic activity">
    <reaction evidence="7">
        <text>adenosine + H2O + H(+) = inosine + NH4(+)</text>
        <dbReference type="Rhea" id="RHEA:24408"/>
        <dbReference type="ChEBI" id="CHEBI:15377"/>
        <dbReference type="ChEBI" id="CHEBI:15378"/>
        <dbReference type="ChEBI" id="CHEBI:16335"/>
        <dbReference type="ChEBI" id="CHEBI:17596"/>
        <dbReference type="ChEBI" id="CHEBI:28938"/>
        <dbReference type="EC" id="3.5.4.4"/>
    </reaction>
    <physiologicalReaction direction="left-to-right" evidence="7">
        <dbReference type="Rhea" id="RHEA:24409"/>
    </physiologicalReaction>
</comment>
<dbReference type="EMBL" id="CP061800">
    <property type="protein sequence ID" value="QTA91516.1"/>
    <property type="molecule type" value="Genomic_DNA"/>
</dbReference>
<dbReference type="InterPro" id="IPR038371">
    <property type="entry name" value="Cu_polyphenol_OxRdtase_sf"/>
</dbReference>
<organism evidence="11 12">
    <name type="scientific">Desulfonema magnum</name>
    <dbReference type="NCBI Taxonomy" id="45655"/>
    <lineage>
        <taxon>Bacteria</taxon>
        <taxon>Pseudomonadati</taxon>
        <taxon>Thermodesulfobacteriota</taxon>
        <taxon>Desulfobacteria</taxon>
        <taxon>Desulfobacterales</taxon>
        <taxon>Desulfococcaceae</taxon>
        <taxon>Desulfonema</taxon>
    </lineage>
</organism>
<dbReference type="PANTHER" id="PTHR30616">
    <property type="entry name" value="UNCHARACTERIZED PROTEIN YFIH"/>
    <property type="match status" value="1"/>
</dbReference>
<evidence type="ECO:0000313" key="11">
    <source>
        <dbReference type="EMBL" id="QTA91516.1"/>
    </source>
</evidence>
<dbReference type="CDD" id="cd16833">
    <property type="entry name" value="YfiH"/>
    <property type="match status" value="1"/>
</dbReference>
<evidence type="ECO:0000256" key="2">
    <source>
        <dbReference type="ARBA" id="ARBA00007353"/>
    </source>
</evidence>
<comment type="similarity">
    <text evidence="2 10">Belongs to the purine nucleoside phosphorylase YfiH/LACC1 family.</text>
</comment>
<keyword evidence="6" id="KW-0862">Zinc</keyword>